<keyword evidence="2" id="KW-1185">Reference proteome</keyword>
<proteinExistence type="predicted"/>
<evidence type="ECO:0000313" key="2">
    <source>
        <dbReference type="Proteomes" id="UP001595909"/>
    </source>
</evidence>
<dbReference type="SUPFAM" id="SSF52091">
    <property type="entry name" value="SpoIIaa-like"/>
    <property type="match status" value="1"/>
</dbReference>
<dbReference type="RefSeq" id="WP_274186865.1">
    <property type="nucleotide sequence ID" value="NZ_BAABHN010000003.1"/>
</dbReference>
<gene>
    <name evidence="1" type="ORF">ACFPEL_02420</name>
</gene>
<name>A0ABV9RCJ4_9PSEU</name>
<protein>
    <submittedName>
        <fullName evidence="1">STAS/SEC14 domain-containing protein</fullName>
    </submittedName>
</protein>
<evidence type="ECO:0000313" key="1">
    <source>
        <dbReference type="EMBL" id="MFC4831254.1"/>
    </source>
</evidence>
<reference evidence="2" key="1">
    <citation type="journal article" date="2019" name="Int. J. Syst. Evol. Microbiol.">
        <title>The Global Catalogue of Microorganisms (GCM) 10K type strain sequencing project: providing services to taxonomists for standard genome sequencing and annotation.</title>
        <authorList>
            <consortium name="The Broad Institute Genomics Platform"/>
            <consortium name="The Broad Institute Genome Sequencing Center for Infectious Disease"/>
            <person name="Wu L."/>
            <person name="Ma J."/>
        </authorList>
    </citation>
    <scope>NUCLEOTIDE SEQUENCE [LARGE SCALE GENOMIC DNA]</scope>
    <source>
        <strain evidence="2">CCUG 50347</strain>
    </source>
</reference>
<dbReference type="Proteomes" id="UP001595909">
    <property type="component" value="Unassembled WGS sequence"/>
</dbReference>
<comment type="caution">
    <text evidence="1">The sequence shown here is derived from an EMBL/GenBank/DDBJ whole genome shotgun (WGS) entry which is preliminary data.</text>
</comment>
<dbReference type="InterPro" id="IPR036513">
    <property type="entry name" value="STAS_dom_sf"/>
</dbReference>
<dbReference type="EMBL" id="JBHSIM010000003">
    <property type="protein sequence ID" value="MFC4831254.1"/>
    <property type="molecule type" value="Genomic_DNA"/>
</dbReference>
<dbReference type="InterPro" id="IPR021866">
    <property type="entry name" value="SpoIIAA-like"/>
</dbReference>
<organism evidence="1 2">
    <name type="scientific">Actinomycetospora chibensis</name>
    <dbReference type="NCBI Taxonomy" id="663606"/>
    <lineage>
        <taxon>Bacteria</taxon>
        <taxon>Bacillati</taxon>
        <taxon>Actinomycetota</taxon>
        <taxon>Actinomycetes</taxon>
        <taxon>Pseudonocardiales</taxon>
        <taxon>Pseudonocardiaceae</taxon>
        <taxon>Actinomycetospora</taxon>
    </lineage>
</organism>
<accession>A0ABV9RCJ4</accession>
<dbReference type="InterPro" id="IPR038396">
    <property type="entry name" value="SpoIIAA-like_sf"/>
</dbReference>
<dbReference type="Gene3D" id="3.40.50.10600">
    <property type="entry name" value="SpoIIaa-like domains"/>
    <property type="match status" value="1"/>
</dbReference>
<sequence>MLKPIADMPPGAIGFEVVGKFDDDDFEEAVEPVLRGEIAAGRTIRLLYVLGSELLEYEGDALAEELKFAARHASSYERVAVVSDQDWLRPALRLFSALVPGQLRAFPLAELPQAKAWVAGGREHDA</sequence>
<dbReference type="Pfam" id="PF11964">
    <property type="entry name" value="SpoIIAA-like"/>
    <property type="match status" value="1"/>
</dbReference>